<keyword evidence="4 6" id="KW-0067">ATP-binding</keyword>
<evidence type="ECO:0000256" key="1">
    <source>
        <dbReference type="ARBA" id="ARBA00005417"/>
    </source>
</evidence>
<dbReference type="OrthoDB" id="87732at2157"/>
<dbReference type="SUPFAM" id="SSF52540">
    <property type="entry name" value="P-loop containing nucleoside triphosphate hydrolases"/>
    <property type="match status" value="1"/>
</dbReference>
<evidence type="ECO:0000256" key="2">
    <source>
        <dbReference type="ARBA" id="ARBA00022448"/>
    </source>
</evidence>
<dbReference type="GO" id="GO:0005524">
    <property type="term" value="F:ATP binding"/>
    <property type="evidence" value="ECO:0007669"/>
    <property type="project" value="UniProtKB-KW"/>
</dbReference>
<dbReference type="Gene3D" id="3.40.50.300">
    <property type="entry name" value="P-loop containing nucleotide triphosphate hydrolases"/>
    <property type="match status" value="1"/>
</dbReference>
<keyword evidence="6" id="KW-0614">Plasmid</keyword>
<evidence type="ECO:0000256" key="3">
    <source>
        <dbReference type="ARBA" id="ARBA00022741"/>
    </source>
</evidence>
<dbReference type="PANTHER" id="PTHR42711">
    <property type="entry name" value="ABC TRANSPORTER ATP-BINDING PROTEIN"/>
    <property type="match status" value="1"/>
</dbReference>
<dbReference type="InterPro" id="IPR003593">
    <property type="entry name" value="AAA+_ATPase"/>
</dbReference>
<dbReference type="KEGG" id="srub:C2R22_22085"/>
<protein>
    <submittedName>
        <fullName evidence="6">ABC transporter ATP-binding protein</fullName>
    </submittedName>
</protein>
<dbReference type="InterPro" id="IPR027417">
    <property type="entry name" value="P-loop_NTPase"/>
</dbReference>
<dbReference type="Pfam" id="PF00005">
    <property type="entry name" value="ABC_tran"/>
    <property type="match status" value="1"/>
</dbReference>
<dbReference type="InterPro" id="IPR003439">
    <property type="entry name" value="ABC_transporter-like_ATP-bd"/>
</dbReference>
<dbReference type="CDD" id="cd03230">
    <property type="entry name" value="ABC_DR_subfamily_A"/>
    <property type="match status" value="1"/>
</dbReference>
<dbReference type="SMART" id="SM00382">
    <property type="entry name" value="AAA"/>
    <property type="match status" value="1"/>
</dbReference>
<keyword evidence="7" id="KW-1185">Reference proteome</keyword>
<comment type="similarity">
    <text evidence="1">Belongs to the ABC transporter superfamily.</text>
</comment>
<dbReference type="Proteomes" id="UP000236584">
    <property type="component" value="Plasmid unnamed1"/>
</dbReference>
<evidence type="ECO:0000313" key="7">
    <source>
        <dbReference type="Proteomes" id="UP000236584"/>
    </source>
</evidence>
<evidence type="ECO:0000259" key="5">
    <source>
        <dbReference type="PROSITE" id="PS50893"/>
    </source>
</evidence>
<reference evidence="6 7" key="1">
    <citation type="submission" date="2018-01" db="EMBL/GenBank/DDBJ databases">
        <title>Complete genome sequence of Salinigranum rubrum GX10T, an extremely halophilic archaeon isolated from a marine solar saltern.</title>
        <authorList>
            <person name="Han S."/>
        </authorList>
    </citation>
    <scope>NUCLEOTIDE SEQUENCE [LARGE SCALE GENOMIC DNA]</scope>
    <source>
        <strain evidence="6 7">GX10</strain>
        <plasmid evidence="7">Plasmid unnamed1</plasmid>
    </source>
</reference>
<dbReference type="GO" id="GO:0016887">
    <property type="term" value="F:ATP hydrolysis activity"/>
    <property type="evidence" value="ECO:0007669"/>
    <property type="project" value="InterPro"/>
</dbReference>
<dbReference type="PANTHER" id="PTHR42711:SF5">
    <property type="entry name" value="ABC TRANSPORTER ATP-BINDING PROTEIN NATA"/>
    <property type="match status" value="1"/>
</dbReference>
<geneLocation type="plasmid" evidence="6">
    <name>unnamed1</name>
</geneLocation>
<name>A0A2I8VQQ0_9EURY</name>
<keyword evidence="2" id="KW-0813">Transport</keyword>
<proteinExistence type="inferred from homology"/>
<dbReference type="InterPro" id="IPR050763">
    <property type="entry name" value="ABC_transporter_ATP-binding"/>
</dbReference>
<keyword evidence="3" id="KW-0547">Nucleotide-binding</keyword>
<feature type="domain" description="ABC transporter" evidence="5">
    <location>
        <begin position="13"/>
        <end position="249"/>
    </location>
</feature>
<dbReference type="EMBL" id="CP026310">
    <property type="protein sequence ID" value="AUV84247.1"/>
    <property type="molecule type" value="Genomic_DNA"/>
</dbReference>
<evidence type="ECO:0000256" key="4">
    <source>
        <dbReference type="ARBA" id="ARBA00022840"/>
    </source>
</evidence>
<organism evidence="6 7">
    <name type="scientific">Salinigranum rubrum</name>
    <dbReference type="NCBI Taxonomy" id="755307"/>
    <lineage>
        <taxon>Archaea</taxon>
        <taxon>Methanobacteriati</taxon>
        <taxon>Methanobacteriota</taxon>
        <taxon>Stenosarchaea group</taxon>
        <taxon>Halobacteria</taxon>
        <taxon>Halobacteriales</taxon>
        <taxon>Haloferacaceae</taxon>
        <taxon>Salinigranum</taxon>
    </lineage>
</organism>
<dbReference type="AlphaFoldDB" id="A0A2I8VQQ0"/>
<evidence type="ECO:0000313" key="6">
    <source>
        <dbReference type="EMBL" id="AUV84247.1"/>
    </source>
</evidence>
<accession>A0A2I8VQQ0</accession>
<gene>
    <name evidence="6" type="ORF">C2R22_22085</name>
</gene>
<dbReference type="PROSITE" id="PS50893">
    <property type="entry name" value="ABC_TRANSPORTER_2"/>
    <property type="match status" value="1"/>
</dbReference>
<sequence length="334" mass="36642">MTPSHGSESSLAISAQNLTKTFGTGEDRVNAVDGVSFDVEPGTVVGLLGPNGAGKTTTIKMLLGLVTPTAGSVQVAGQDVAANRYDLYNHVGAMLEGARNVYWRLTVRENLEFFAQLCGHTLTDARGRHHRLMEQFGLAERADEPVSSLSRDMKQRVSLICTLARRTEVIVLDEPTLGLDLESSIELRREIRRLAERDAMTVLLSSHDMDLVEAICDRVIVMHEGAVIADDRVDNLIDLFEVQSYRVVLEPPFPDQLRAELDGTYETHNWTQSSDHVQFDVALSSGSEFYDLISALQAADVTLRSARSLGSDLGDVFLELTDRSNPIGSTPEGR</sequence>